<comment type="subcellular location">
    <subcellularLocation>
        <location evidence="1">Endomembrane system</location>
        <topology evidence="1">Multi-pass membrane protein</topology>
    </subcellularLocation>
    <subcellularLocation>
        <location evidence="7">Lysosome membrane</location>
        <topology evidence="7">Multi-pass membrane protein</topology>
    </subcellularLocation>
</comment>
<organism evidence="8 9">
    <name type="scientific">Acyrthosiphon pisum</name>
    <name type="common">Pea aphid</name>
    <dbReference type="NCBI Taxonomy" id="7029"/>
    <lineage>
        <taxon>Eukaryota</taxon>
        <taxon>Metazoa</taxon>
        <taxon>Ecdysozoa</taxon>
        <taxon>Arthropoda</taxon>
        <taxon>Hexapoda</taxon>
        <taxon>Insecta</taxon>
        <taxon>Pterygota</taxon>
        <taxon>Neoptera</taxon>
        <taxon>Paraneoptera</taxon>
        <taxon>Hemiptera</taxon>
        <taxon>Sternorrhyncha</taxon>
        <taxon>Aphidomorpha</taxon>
        <taxon>Aphidoidea</taxon>
        <taxon>Aphididae</taxon>
        <taxon>Macrosiphini</taxon>
        <taxon>Acyrthosiphon</taxon>
    </lineage>
</organism>
<dbReference type="EnsemblMetazoa" id="XM_029487475.1">
    <property type="protein sequence ID" value="XP_029343335.1"/>
    <property type="gene ID" value="LOC100160081"/>
</dbReference>
<dbReference type="EnsemblMetazoa" id="XM_008185457.3">
    <property type="protein sequence ID" value="XP_008183679.1"/>
    <property type="gene ID" value="LOC100160081"/>
</dbReference>
<dbReference type="GO" id="GO:0007040">
    <property type="term" value="P:lysosome organization"/>
    <property type="evidence" value="ECO:0007669"/>
    <property type="project" value="TreeGrafter"/>
</dbReference>
<protein>
    <recommendedName>
        <fullName evidence="7">Battenin</fullName>
    </recommendedName>
</protein>
<evidence type="ECO:0000256" key="3">
    <source>
        <dbReference type="ARBA" id="ARBA00022448"/>
    </source>
</evidence>
<feature type="transmembrane region" description="Helical" evidence="7">
    <location>
        <begin position="66"/>
        <end position="86"/>
    </location>
</feature>
<feature type="transmembrane region" description="Helical" evidence="7">
    <location>
        <begin position="121"/>
        <end position="144"/>
    </location>
</feature>
<dbReference type="SUPFAM" id="SSF103473">
    <property type="entry name" value="MFS general substrate transporter"/>
    <property type="match status" value="1"/>
</dbReference>
<evidence type="ECO:0000256" key="7">
    <source>
        <dbReference type="RuleBase" id="RU361113"/>
    </source>
</evidence>
<dbReference type="EnsemblMetazoa" id="XM_029487462.1">
    <property type="protein sequence ID" value="XP_029343322.1"/>
    <property type="gene ID" value="LOC100160081"/>
</dbReference>
<sequence length="395" mass="43716">MADGEVKSNILTLASFWILGLCNNFGYVVMLSSAHDILKSNSAALGGNETVSISSTQDVFKRECNYLSTGVILLADIMPGLIIKIFSPFFGLYINRRLSLCIALTTASFITVAKADTELVAAFGVALTSMASGLGETTLLSYMVNYERTVITSWASGTGAAGILGALTYAGLTGVFHLSPSTTMYLMLSVPFLMGVSFWVLLEHPKKDEIPTMPSISPDPSTNNQSFSNKFSYIPKLLKFMIPLGLVYFFEYLINQGLFELVYFEKIWLTHSEQYRWYQVIYQLGVFTSRTSVSLFPIEKIWILTILQGLNVVYFLIETLYSFTPNIYIIFALIGYEGLLGGGSYANTYHNIMKKVPKERQEYAMAMTSLADAIGISLSGLLAIPLHNQICKIPK</sequence>
<dbReference type="RefSeq" id="XP_003244940.1">
    <property type="nucleotide sequence ID" value="XM_003244892.3"/>
</dbReference>
<keyword evidence="7" id="KW-0458">Lysosome</keyword>
<dbReference type="GO" id="GO:0051453">
    <property type="term" value="P:regulation of intracellular pH"/>
    <property type="evidence" value="ECO:0007669"/>
    <property type="project" value="TreeGrafter"/>
</dbReference>
<feature type="transmembrane region" description="Helical" evidence="7">
    <location>
        <begin position="12"/>
        <end position="30"/>
    </location>
</feature>
<dbReference type="AlphaFoldDB" id="A0A8R1W908"/>
<reference evidence="8" key="2">
    <citation type="submission" date="2022-06" db="UniProtKB">
        <authorList>
            <consortium name="EnsemblMetazoa"/>
        </authorList>
    </citation>
    <scope>IDENTIFICATION</scope>
</reference>
<keyword evidence="3" id="KW-0813">Transport</keyword>
<dbReference type="Proteomes" id="UP000007819">
    <property type="component" value="Chromosome X"/>
</dbReference>
<dbReference type="InterPro" id="IPR018460">
    <property type="entry name" value="Battenin_disease_Cln3_subgr"/>
</dbReference>
<dbReference type="EnsemblMetazoa" id="XM_008185458.2">
    <property type="protein sequence ID" value="XP_008183680.1"/>
    <property type="gene ID" value="LOC100160081"/>
</dbReference>
<dbReference type="PIRSF" id="PIRSF015974">
    <property type="entry name" value="CLN3_BTN1"/>
    <property type="match status" value="1"/>
</dbReference>
<dbReference type="RefSeq" id="XP_003244942.1">
    <property type="nucleotide sequence ID" value="XM_003244894.3"/>
</dbReference>
<feature type="transmembrane region" description="Helical" evidence="7">
    <location>
        <begin position="184"/>
        <end position="202"/>
    </location>
</feature>
<reference evidence="9" key="1">
    <citation type="submission" date="2010-06" db="EMBL/GenBank/DDBJ databases">
        <authorList>
            <person name="Jiang H."/>
            <person name="Abraham K."/>
            <person name="Ali S."/>
            <person name="Alsbrooks S.L."/>
            <person name="Anim B.N."/>
            <person name="Anosike U.S."/>
            <person name="Attaway T."/>
            <person name="Bandaranaike D.P."/>
            <person name="Battles P.K."/>
            <person name="Bell S.N."/>
            <person name="Bell A.V."/>
            <person name="Beltran B."/>
            <person name="Bickham C."/>
            <person name="Bustamante Y."/>
            <person name="Caleb T."/>
            <person name="Canada A."/>
            <person name="Cardenas V."/>
            <person name="Carter K."/>
            <person name="Chacko J."/>
            <person name="Chandrabose M.N."/>
            <person name="Chavez D."/>
            <person name="Chavez A."/>
            <person name="Chen L."/>
            <person name="Chu H.-S."/>
            <person name="Claassen K.J."/>
            <person name="Cockrell R."/>
            <person name="Collins M."/>
            <person name="Cooper J.A."/>
            <person name="Cree A."/>
            <person name="Curry S.M."/>
            <person name="Da Y."/>
            <person name="Dao M.D."/>
            <person name="Das B."/>
            <person name="Davila M.-L."/>
            <person name="Davy-Carroll L."/>
            <person name="Denson S."/>
            <person name="Dinh H."/>
            <person name="Ebong V.E."/>
            <person name="Edwards J.R."/>
            <person name="Egan A."/>
            <person name="El-Daye J."/>
            <person name="Escobedo L."/>
            <person name="Fernandez S."/>
            <person name="Fernando P.R."/>
            <person name="Flagg N."/>
            <person name="Forbes L.D."/>
            <person name="Fowler R.G."/>
            <person name="Fu Q."/>
            <person name="Gabisi R.A."/>
            <person name="Ganer J."/>
            <person name="Garbino Pronczuk A."/>
            <person name="Garcia R.M."/>
            <person name="Garner T."/>
            <person name="Garrett T.E."/>
            <person name="Gonzalez D.A."/>
            <person name="Hamid H."/>
            <person name="Hawkins E.S."/>
            <person name="Hirani K."/>
            <person name="Hogues M.E."/>
            <person name="Hollins B."/>
            <person name="Hsiao C.-H."/>
            <person name="Jabil R."/>
            <person name="James M.L."/>
            <person name="Jhangiani S.N."/>
            <person name="Johnson B."/>
            <person name="Johnson Q."/>
            <person name="Joshi V."/>
            <person name="Kalu J.B."/>
            <person name="Kam C."/>
            <person name="Kashfia A."/>
            <person name="Keebler J."/>
            <person name="Kisamo H."/>
            <person name="Kovar C.L."/>
            <person name="Lago L.A."/>
            <person name="Lai C.-Y."/>
            <person name="Laidlaw J."/>
            <person name="Lara F."/>
            <person name="Le T.-K."/>
            <person name="Lee S.L."/>
            <person name="Legall F.H."/>
            <person name="Lemon S.J."/>
            <person name="Lewis L.R."/>
            <person name="Li B."/>
            <person name="Liu Y."/>
            <person name="Liu Y.-S."/>
            <person name="Lopez J."/>
            <person name="Lozado R.J."/>
            <person name="Lu J."/>
            <person name="Madu R.C."/>
            <person name="Maheshwari M."/>
            <person name="Maheshwari R."/>
            <person name="Malloy K."/>
            <person name="Martinez E."/>
            <person name="Mathew T."/>
            <person name="Mercado I.C."/>
            <person name="Mercado C."/>
            <person name="Meyer B."/>
            <person name="Montgomery K."/>
            <person name="Morgan M.B."/>
            <person name="Munidasa M."/>
            <person name="Nazareth L.V."/>
            <person name="Nelson J."/>
            <person name="Ng B.M."/>
            <person name="Nguyen N.B."/>
            <person name="Nguyen P.Q."/>
            <person name="Nguyen T."/>
            <person name="Obregon M."/>
            <person name="Okwuonu G.O."/>
            <person name="Onwere C.G."/>
            <person name="Orozco G."/>
            <person name="Parra A."/>
            <person name="Patel S."/>
            <person name="Patil S."/>
            <person name="Perez A."/>
            <person name="Perez Y."/>
            <person name="Pham C."/>
            <person name="Primus E.L."/>
            <person name="Pu L.-L."/>
            <person name="Puazo M."/>
            <person name="Qin X."/>
            <person name="Quiroz J.B."/>
            <person name="Reese J."/>
            <person name="Richards S."/>
            <person name="Rives C.M."/>
            <person name="Robberts R."/>
            <person name="Ruiz S.J."/>
            <person name="Ruiz M.J."/>
            <person name="Santibanez J."/>
            <person name="Schneider B.W."/>
            <person name="Sisson I."/>
            <person name="Smith M."/>
            <person name="Sodergren E."/>
            <person name="Song X.-Z."/>
            <person name="Song B.B."/>
            <person name="Summersgill H."/>
            <person name="Thelus R."/>
            <person name="Thornton R.D."/>
            <person name="Trejos Z.Y."/>
            <person name="Usmani K."/>
            <person name="Vattathil S."/>
            <person name="Villasana D."/>
            <person name="Walker D.L."/>
            <person name="Wang S."/>
            <person name="Wang K."/>
            <person name="White C.S."/>
            <person name="Williams A.C."/>
            <person name="Williamson J."/>
            <person name="Wilson K."/>
            <person name="Woghiren I.O."/>
            <person name="Woodworth J.R."/>
            <person name="Worley K.C."/>
            <person name="Wright R.A."/>
            <person name="Wu W."/>
            <person name="Young L."/>
            <person name="Zhang L."/>
            <person name="Zhang J."/>
            <person name="Zhu Y."/>
            <person name="Muzny D.M."/>
            <person name="Weinstock G."/>
            <person name="Gibbs R.A."/>
        </authorList>
    </citation>
    <scope>NUCLEOTIDE SEQUENCE [LARGE SCALE GENOMIC DNA]</scope>
    <source>
        <strain evidence="9">LSR1</strain>
    </source>
</reference>
<evidence type="ECO:0000256" key="6">
    <source>
        <dbReference type="ARBA" id="ARBA00023136"/>
    </source>
</evidence>
<evidence type="ECO:0000256" key="1">
    <source>
        <dbReference type="ARBA" id="ARBA00004127"/>
    </source>
</evidence>
<dbReference type="Gene3D" id="1.20.1250.20">
    <property type="entry name" value="MFS general substrate transporter like domains"/>
    <property type="match status" value="1"/>
</dbReference>
<name>A0A8R1W908_ACYPI</name>
<dbReference type="InterPro" id="IPR036259">
    <property type="entry name" value="MFS_trans_sf"/>
</dbReference>
<feature type="transmembrane region" description="Helical" evidence="7">
    <location>
        <begin position="366"/>
        <end position="386"/>
    </location>
</feature>
<dbReference type="OrthoDB" id="5965864at2759"/>
<dbReference type="GeneID" id="100160081"/>
<dbReference type="EnsemblMetazoa" id="XM_003244892.3">
    <property type="protein sequence ID" value="XP_003244940.1"/>
    <property type="gene ID" value="LOC100160081"/>
</dbReference>
<dbReference type="RefSeq" id="XP_008183679.1">
    <property type="nucleotide sequence ID" value="XM_008185457.2"/>
</dbReference>
<evidence type="ECO:0000256" key="5">
    <source>
        <dbReference type="ARBA" id="ARBA00022989"/>
    </source>
</evidence>
<evidence type="ECO:0000313" key="9">
    <source>
        <dbReference type="Proteomes" id="UP000007819"/>
    </source>
</evidence>
<proteinExistence type="inferred from homology"/>
<evidence type="ECO:0000313" key="8">
    <source>
        <dbReference type="EnsemblMetazoa" id="XP_003244940.1"/>
    </source>
</evidence>
<evidence type="ECO:0000256" key="4">
    <source>
        <dbReference type="ARBA" id="ARBA00022692"/>
    </source>
</evidence>
<dbReference type="EnsemblMetazoa" id="XM_029487483.1">
    <property type="protein sequence ID" value="XP_029343343.1"/>
    <property type="gene ID" value="LOC100160081"/>
</dbReference>
<dbReference type="PRINTS" id="PR01315">
    <property type="entry name" value="BATTENIN"/>
</dbReference>
<keyword evidence="4 7" id="KW-0812">Transmembrane</keyword>
<dbReference type="CTD" id="1201"/>
<dbReference type="EnsemblMetazoa" id="XM_029487470.1">
    <property type="protein sequence ID" value="XP_029343330.1"/>
    <property type="gene ID" value="LOC100160081"/>
</dbReference>
<dbReference type="PANTHER" id="PTHR10981:SF0">
    <property type="entry name" value="BATTENIN"/>
    <property type="match status" value="1"/>
</dbReference>
<dbReference type="GO" id="GO:0012505">
    <property type="term" value="C:endomembrane system"/>
    <property type="evidence" value="ECO:0007669"/>
    <property type="project" value="UniProtKB-SubCell"/>
</dbReference>
<keyword evidence="6 7" id="KW-0472">Membrane</keyword>
<feature type="transmembrane region" description="Helical" evidence="7">
    <location>
        <begin position="301"/>
        <end position="321"/>
    </location>
</feature>
<dbReference type="GO" id="GO:0005765">
    <property type="term" value="C:lysosomal membrane"/>
    <property type="evidence" value="ECO:0007669"/>
    <property type="project" value="UniProtKB-SubCell"/>
</dbReference>
<dbReference type="InterPro" id="IPR003492">
    <property type="entry name" value="Battenin_disease_Cln3"/>
</dbReference>
<keyword evidence="5 7" id="KW-1133">Transmembrane helix</keyword>
<feature type="transmembrane region" description="Helical" evidence="7">
    <location>
        <begin position="151"/>
        <end position="172"/>
    </location>
</feature>
<dbReference type="PANTHER" id="PTHR10981">
    <property type="entry name" value="BATTENIN"/>
    <property type="match status" value="1"/>
</dbReference>
<dbReference type="EnsemblMetazoa" id="XM_003244894.4">
    <property type="protein sequence ID" value="XP_003244942.1"/>
    <property type="gene ID" value="LOC100160081"/>
</dbReference>
<feature type="transmembrane region" description="Helical" evidence="7">
    <location>
        <begin position="328"/>
        <end position="346"/>
    </location>
</feature>
<dbReference type="KEGG" id="api:100160081"/>
<dbReference type="Pfam" id="PF02487">
    <property type="entry name" value="CLN3"/>
    <property type="match status" value="1"/>
</dbReference>
<comment type="similarity">
    <text evidence="2 7">Belongs to the battenin family.</text>
</comment>
<evidence type="ECO:0000256" key="2">
    <source>
        <dbReference type="ARBA" id="ARBA00007467"/>
    </source>
</evidence>
<feature type="transmembrane region" description="Helical" evidence="7">
    <location>
        <begin position="237"/>
        <end position="254"/>
    </location>
</feature>
<keyword evidence="9" id="KW-1185">Reference proteome</keyword>
<dbReference type="RefSeq" id="XP_008183680.1">
    <property type="nucleotide sequence ID" value="XM_008185458.1"/>
</dbReference>
<accession>A0A8R1W908</accession>